<evidence type="ECO:0000256" key="1">
    <source>
        <dbReference type="ARBA" id="ARBA00022553"/>
    </source>
</evidence>
<dbReference type="Pfam" id="PF00072">
    <property type="entry name" value="Response_reg"/>
    <property type="match status" value="1"/>
</dbReference>
<dbReference type="PANTHER" id="PTHR44591">
    <property type="entry name" value="STRESS RESPONSE REGULATOR PROTEIN 1"/>
    <property type="match status" value="1"/>
</dbReference>
<dbReference type="InterPro" id="IPR050595">
    <property type="entry name" value="Bact_response_regulator"/>
</dbReference>
<evidence type="ECO:0000313" key="5">
    <source>
        <dbReference type="Proteomes" id="UP000524450"/>
    </source>
</evidence>
<dbReference type="GO" id="GO:0000160">
    <property type="term" value="P:phosphorelay signal transduction system"/>
    <property type="evidence" value="ECO:0007669"/>
    <property type="project" value="InterPro"/>
</dbReference>
<dbReference type="PANTHER" id="PTHR44591:SF25">
    <property type="entry name" value="CHEMOTAXIS TWO-COMPONENT RESPONSE REGULATOR"/>
    <property type="match status" value="1"/>
</dbReference>
<evidence type="ECO:0000256" key="2">
    <source>
        <dbReference type="PROSITE-ProRule" id="PRU00169"/>
    </source>
</evidence>
<dbReference type="SUPFAM" id="SSF52172">
    <property type="entry name" value="CheY-like"/>
    <property type="match status" value="1"/>
</dbReference>
<dbReference type="PROSITE" id="PS50110">
    <property type="entry name" value="RESPONSE_REGULATORY"/>
    <property type="match status" value="1"/>
</dbReference>
<dbReference type="EMBL" id="JACIFZ010000001">
    <property type="protein sequence ID" value="MBB4220490.1"/>
    <property type="molecule type" value="Genomic_DNA"/>
</dbReference>
<keyword evidence="1 2" id="KW-0597">Phosphoprotein</keyword>
<dbReference type="Proteomes" id="UP000524450">
    <property type="component" value="Unassembled WGS sequence"/>
</dbReference>
<feature type="modified residue" description="4-aspartylphosphate" evidence="2">
    <location>
        <position position="61"/>
    </location>
</feature>
<proteinExistence type="predicted"/>
<protein>
    <submittedName>
        <fullName evidence="4">FixJ family two-component response regulator</fullName>
    </submittedName>
</protein>
<feature type="domain" description="Response regulatory" evidence="3">
    <location>
        <begin position="12"/>
        <end position="126"/>
    </location>
</feature>
<gene>
    <name evidence="4" type="ORF">GGD71_001237</name>
</gene>
<dbReference type="Gene3D" id="3.40.50.2300">
    <property type="match status" value="1"/>
</dbReference>
<dbReference type="InterPro" id="IPR001789">
    <property type="entry name" value="Sig_transdc_resp-reg_receiver"/>
</dbReference>
<evidence type="ECO:0000313" key="4">
    <source>
        <dbReference type="EMBL" id="MBB4220490.1"/>
    </source>
</evidence>
<dbReference type="AlphaFoldDB" id="A0A840FMK0"/>
<dbReference type="SMART" id="SM00448">
    <property type="entry name" value="REC"/>
    <property type="match status" value="1"/>
</dbReference>
<organism evidence="4 5">
    <name type="scientific">Variovorax guangxiensis</name>
    <dbReference type="NCBI Taxonomy" id="1775474"/>
    <lineage>
        <taxon>Bacteria</taxon>
        <taxon>Pseudomonadati</taxon>
        <taxon>Pseudomonadota</taxon>
        <taxon>Betaproteobacteria</taxon>
        <taxon>Burkholderiales</taxon>
        <taxon>Comamonadaceae</taxon>
        <taxon>Variovorax</taxon>
    </lineage>
</organism>
<evidence type="ECO:0000259" key="3">
    <source>
        <dbReference type="PROSITE" id="PS50110"/>
    </source>
</evidence>
<accession>A0A840FMK0</accession>
<dbReference type="InterPro" id="IPR011006">
    <property type="entry name" value="CheY-like_superfamily"/>
</dbReference>
<name>A0A840FMK0_9BURK</name>
<reference evidence="4 5" key="1">
    <citation type="submission" date="2020-08" db="EMBL/GenBank/DDBJ databases">
        <title>Genomic Encyclopedia of Type Strains, Phase IV (KMG-V): Genome sequencing to study the core and pangenomes of soil and plant-associated prokaryotes.</title>
        <authorList>
            <person name="Whitman W."/>
        </authorList>
    </citation>
    <scope>NUCLEOTIDE SEQUENCE [LARGE SCALE GENOMIC DNA]</scope>
    <source>
        <strain evidence="4 5">34/80</strain>
    </source>
</reference>
<comment type="caution">
    <text evidence="4">The sequence shown here is derived from an EMBL/GenBank/DDBJ whole genome shotgun (WGS) entry which is preliminary data.</text>
</comment>
<sequence length="129" mass="13946">MSSSLSSSAIELVSIVDDDPFVRAATSSLVRSFGWEARAFESAVDFLASDVPARTRCLVCDIQMPAMDGIALVECLEREGLRVPVIFISAFASARTRERVQASPALCLIEKPIDAAELETWIGRALGRA</sequence>